<name>A0A383CVV3_9ZZZZ</name>
<feature type="non-terminal residue" evidence="1">
    <location>
        <position position="34"/>
    </location>
</feature>
<proteinExistence type="predicted"/>
<sequence>MNAEILNLITSSVEMKKSVFDGGSNPACVNNEIL</sequence>
<evidence type="ECO:0000313" key="1">
    <source>
        <dbReference type="EMBL" id="SVE36457.1"/>
    </source>
</evidence>
<dbReference type="AlphaFoldDB" id="A0A383CVV3"/>
<reference evidence="1" key="1">
    <citation type="submission" date="2018-05" db="EMBL/GenBank/DDBJ databases">
        <authorList>
            <person name="Lanie J.A."/>
            <person name="Ng W.-L."/>
            <person name="Kazmierczak K.M."/>
            <person name="Andrzejewski T.M."/>
            <person name="Davidsen T.M."/>
            <person name="Wayne K.J."/>
            <person name="Tettelin H."/>
            <person name="Glass J.I."/>
            <person name="Rusch D."/>
            <person name="Podicherti R."/>
            <person name="Tsui H.-C.T."/>
            <person name="Winkler M.E."/>
        </authorList>
    </citation>
    <scope>NUCLEOTIDE SEQUENCE</scope>
</reference>
<dbReference type="EMBL" id="UINC01212228">
    <property type="protein sequence ID" value="SVE36457.1"/>
    <property type="molecule type" value="Genomic_DNA"/>
</dbReference>
<organism evidence="1">
    <name type="scientific">marine metagenome</name>
    <dbReference type="NCBI Taxonomy" id="408172"/>
    <lineage>
        <taxon>unclassified sequences</taxon>
        <taxon>metagenomes</taxon>
        <taxon>ecological metagenomes</taxon>
    </lineage>
</organism>
<protein>
    <submittedName>
        <fullName evidence="1">Uncharacterized protein</fullName>
    </submittedName>
</protein>
<gene>
    <name evidence="1" type="ORF">METZ01_LOCUS489311</name>
</gene>
<accession>A0A383CVV3</accession>